<dbReference type="Pfam" id="PF07776">
    <property type="entry name" value="zf-AD"/>
    <property type="match status" value="1"/>
</dbReference>
<keyword evidence="9" id="KW-0539">Nucleus</keyword>
<comment type="subcellular location">
    <subcellularLocation>
        <location evidence="1">Nucleus</location>
    </subcellularLocation>
</comment>
<keyword evidence="6" id="KW-0805">Transcription regulation</keyword>
<proteinExistence type="predicted"/>
<dbReference type="PROSITE" id="PS00028">
    <property type="entry name" value="ZINC_FINGER_C2H2_1"/>
    <property type="match status" value="5"/>
</dbReference>
<dbReference type="GO" id="GO:0003677">
    <property type="term" value="F:DNA binding"/>
    <property type="evidence" value="ECO:0007669"/>
    <property type="project" value="UniProtKB-KW"/>
</dbReference>
<dbReference type="Pfam" id="PF00096">
    <property type="entry name" value="zf-C2H2"/>
    <property type="match status" value="5"/>
</dbReference>
<evidence type="ECO:0000256" key="2">
    <source>
        <dbReference type="ARBA" id="ARBA00022723"/>
    </source>
</evidence>
<keyword evidence="11" id="KW-1185">Reference proteome</keyword>
<evidence type="ECO:0000256" key="6">
    <source>
        <dbReference type="ARBA" id="ARBA00023015"/>
    </source>
</evidence>
<dbReference type="FunFam" id="3.30.160.60:FF:000110">
    <property type="entry name" value="Zinc finger protein-like"/>
    <property type="match status" value="1"/>
</dbReference>
<dbReference type="InterPro" id="IPR036236">
    <property type="entry name" value="Znf_C2H2_sf"/>
</dbReference>
<evidence type="ECO:0000313" key="11">
    <source>
        <dbReference type="Proteomes" id="UP000092462"/>
    </source>
</evidence>
<dbReference type="PROSITE" id="PS50157">
    <property type="entry name" value="ZINC_FINGER_C2H2_2"/>
    <property type="match status" value="5"/>
</dbReference>
<dbReference type="EMBL" id="AJVK01017014">
    <property type="status" value="NOT_ANNOTATED_CDS"/>
    <property type="molecule type" value="Genomic_DNA"/>
</dbReference>
<evidence type="ECO:0000256" key="4">
    <source>
        <dbReference type="ARBA" id="ARBA00022771"/>
    </source>
</evidence>
<dbReference type="GO" id="GO:0010468">
    <property type="term" value="P:regulation of gene expression"/>
    <property type="evidence" value="ECO:0007669"/>
    <property type="project" value="TreeGrafter"/>
</dbReference>
<evidence type="ECO:0000313" key="10">
    <source>
        <dbReference type="EnsemblMetazoa" id="PPAI009704-PA"/>
    </source>
</evidence>
<dbReference type="GO" id="GO:0005634">
    <property type="term" value="C:nucleus"/>
    <property type="evidence" value="ECO:0007669"/>
    <property type="project" value="UniProtKB-SubCell"/>
</dbReference>
<evidence type="ECO:0000256" key="1">
    <source>
        <dbReference type="ARBA" id="ARBA00004123"/>
    </source>
</evidence>
<dbReference type="PANTHER" id="PTHR16515:SF49">
    <property type="entry name" value="GASTRULA ZINC FINGER PROTEIN XLCGF49.1-LIKE-RELATED"/>
    <property type="match status" value="1"/>
</dbReference>
<accession>A0A1B0DMW2</accession>
<keyword evidence="4" id="KW-0863">Zinc-finger</keyword>
<dbReference type="EnsemblMetazoa" id="PPAI009704-RA">
    <property type="protein sequence ID" value="PPAI009704-PA"/>
    <property type="gene ID" value="PPAI009704"/>
</dbReference>
<organism evidence="10 11">
    <name type="scientific">Phlebotomus papatasi</name>
    <name type="common">Sandfly</name>
    <dbReference type="NCBI Taxonomy" id="29031"/>
    <lineage>
        <taxon>Eukaryota</taxon>
        <taxon>Metazoa</taxon>
        <taxon>Ecdysozoa</taxon>
        <taxon>Arthropoda</taxon>
        <taxon>Hexapoda</taxon>
        <taxon>Insecta</taxon>
        <taxon>Pterygota</taxon>
        <taxon>Neoptera</taxon>
        <taxon>Endopterygota</taxon>
        <taxon>Diptera</taxon>
        <taxon>Nematocera</taxon>
        <taxon>Psychodoidea</taxon>
        <taxon>Psychodidae</taxon>
        <taxon>Phlebotomus</taxon>
        <taxon>Phlebotomus</taxon>
    </lineage>
</organism>
<dbReference type="SUPFAM" id="SSF57716">
    <property type="entry name" value="Glucocorticoid receptor-like (DNA-binding domain)"/>
    <property type="match status" value="1"/>
</dbReference>
<name>A0A1B0DMW2_PHLPP</name>
<protein>
    <submittedName>
        <fullName evidence="10">Uncharacterized protein</fullName>
    </submittedName>
</protein>
<dbReference type="PANTHER" id="PTHR16515">
    <property type="entry name" value="PR DOMAIN ZINC FINGER PROTEIN"/>
    <property type="match status" value="1"/>
</dbReference>
<dbReference type="InterPro" id="IPR012934">
    <property type="entry name" value="Znf_AD"/>
</dbReference>
<keyword evidence="8" id="KW-0804">Transcription</keyword>
<reference evidence="10" key="1">
    <citation type="submission" date="2022-08" db="UniProtKB">
        <authorList>
            <consortium name="EnsemblMetazoa"/>
        </authorList>
    </citation>
    <scope>IDENTIFICATION</scope>
    <source>
        <strain evidence="10">Israel</strain>
    </source>
</reference>
<dbReference type="AlphaFoldDB" id="A0A1B0DMW2"/>
<dbReference type="Gene3D" id="3.30.160.60">
    <property type="entry name" value="Classic Zinc Finger"/>
    <property type="match status" value="5"/>
</dbReference>
<keyword evidence="3" id="KW-0677">Repeat</keyword>
<dbReference type="InterPro" id="IPR013087">
    <property type="entry name" value="Znf_C2H2_type"/>
</dbReference>
<keyword evidence="7" id="KW-0238">DNA-binding</keyword>
<evidence type="ECO:0000256" key="5">
    <source>
        <dbReference type="ARBA" id="ARBA00022833"/>
    </source>
</evidence>
<dbReference type="VEuPathDB" id="VectorBase:PPAI009704"/>
<dbReference type="PROSITE" id="PS51915">
    <property type="entry name" value="ZAD"/>
    <property type="match status" value="1"/>
</dbReference>
<dbReference type="InterPro" id="IPR050331">
    <property type="entry name" value="Zinc_finger"/>
</dbReference>
<keyword evidence="5" id="KW-0862">Zinc</keyword>
<dbReference type="FunFam" id="3.30.160.60:FF:000870">
    <property type="entry name" value="zinc finger protein 197 isoform X1"/>
    <property type="match status" value="1"/>
</dbReference>
<evidence type="ECO:0000256" key="8">
    <source>
        <dbReference type="ARBA" id="ARBA00023163"/>
    </source>
</evidence>
<dbReference type="Gene3D" id="3.40.1800.20">
    <property type="match status" value="1"/>
</dbReference>
<evidence type="ECO:0000256" key="9">
    <source>
        <dbReference type="ARBA" id="ARBA00023242"/>
    </source>
</evidence>
<sequence>MNSECRICMTEKRNADFVDIFEYSIIIGNTELYLYDAIQELTDLKITKGDGKPEVICPDCENRLHNAYELKILAEESDKKFTKDSEDKQEGIPEKRTIIERYEYNVVTTDEAEETIKEESSEDIDAVSFVLNHIPQTLAELHKRTESSRVPRKTVDYKDRKHECHVCSKRFLRRSNLIDHLRLHANQRPFECQYCNKKFVQSGNYKSHLRIHTKERPYECRICYKKYNQPSALKVHIRTHTMEKNYVCSVCEKRFTNSSDLSKHKRIHDDVKKYNCPYCTKDFAQNVNLKKHIRNNHKEFLEGPKDQAEMVEKDGTVEIIL</sequence>
<dbReference type="SMART" id="SM00868">
    <property type="entry name" value="zf-AD"/>
    <property type="match status" value="2"/>
</dbReference>
<keyword evidence="2" id="KW-0479">Metal-binding</keyword>
<dbReference type="FunFam" id="3.30.160.60:FF:000512">
    <property type="entry name" value="zinc finger protein 197 isoform X1"/>
    <property type="match status" value="1"/>
</dbReference>
<dbReference type="SMART" id="SM00355">
    <property type="entry name" value="ZnF_C2H2"/>
    <property type="match status" value="5"/>
</dbReference>
<dbReference type="Proteomes" id="UP000092462">
    <property type="component" value="Unassembled WGS sequence"/>
</dbReference>
<dbReference type="VEuPathDB" id="VectorBase:PPAPM1_006605"/>
<dbReference type="GO" id="GO:0008270">
    <property type="term" value="F:zinc ion binding"/>
    <property type="evidence" value="ECO:0007669"/>
    <property type="project" value="UniProtKB-UniRule"/>
</dbReference>
<evidence type="ECO:0000256" key="3">
    <source>
        <dbReference type="ARBA" id="ARBA00022737"/>
    </source>
</evidence>
<evidence type="ECO:0000256" key="7">
    <source>
        <dbReference type="ARBA" id="ARBA00023125"/>
    </source>
</evidence>
<dbReference type="SUPFAM" id="SSF57667">
    <property type="entry name" value="beta-beta-alpha zinc fingers"/>
    <property type="match status" value="3"/>
</dbReference>